<evidence type="ECO:0000313" key="3">
    <source>
        <dbReference type="Proteomes" id="UP000250266"/>
    </source>
</evidence>
<evidence type="ECO:0000313" key="2">
    <source>
        <dbReference type="EMBL" id="OCK83842.1"/>
    </source>
</evidence>
<accession>A0A8E2EGZ7</accession>
<dbReference type="EMBL" id="KV744851">
    <property type="protein sequence ID" value="OCK83842.1"/>
    <property type="molecule type" value="Genomic_DNA"/>
</dbReference>
<dbReference type="Proteomes" id="UP000250266">
    <property type="component" value="Unassembled WGS sequence"/>
</dbReference>
<keyword evidence="3" id="KW-1185">Reference proteome</keyword>
<proteinExistence type="predicted"/>
<dbReference type="AlphaFoldDB" id="A0A8E2EGZ7"/>
<evidence type="ECO:0000256" key="1">
    <source>
        <dbReference type="SAM" id="MobiDB-lite"/>
    </source>
</evidence>
<feature type="compositionally biased region" description="Acidic residues" evidence="1">
    <location>
        <begin position="11"/>
        <end position="29"/>
    </location>
</feature>
<name>A0A8E2EGZ7_9PEZI</name>
<reference evidence="2 3" key="1">
    <citation type="journal article" date="2016" name="Nat. Commun.">
        <title>Ectomycorrhizal ecology is imprinted in the genome of the dominant symbiotic fungus Cenococcum geophilum.</title>
        <authorList>
            <consortium name="DOE Joint Genome Institute"/>
            <person name="Peter M."/>
            <person name="Kohler A."/>
            <person name="Ohm R.A."/>
            <person name="Kuo A."/>
            <person name="Krutzmann J."/>
            <person name="Morin E."/>
            <person name="Arend M."/>
            <person name="Barry K.W."/>
            <person name="Binder M."/>
            <person name="Choi C."/>
            <person name="Clum A."/>
            <person name="Copeland A."/>
            <person name="Grisel N."/>
            <person name="Haridas S."/>
            <person name="Kipfer T."/>
            <person name="LaButti K."/>
            <person name="Lindquist E."/>
            <person name="Lipzen A."/>
            <person name="Maire R."/>
            <person name="Meier B."/>
            <person name="Mihaltcheva S."/>
            <person name="Molinier V."/>
            <person name="Murat C."/>
            <person name="Poggeler S."/>
            <person name="Quandt C.A."/>
            <person name="Sperisen C."/>
            <person name="Tritt A."/>
            <person name="Tisserant E."/>
            <person name="Crous P.W."/>
            <person name="Henrissat B."/>
            <person name="Nehls U."/>
            <person name="Egli S."/>
            <person name="Spatafora J.W."/>
            <person name="Grigoriev I.V."/>
            <person name="Martin F.M."/>
        </authorList>
    </citation>
    <scope>NUCLEOTIDE SEQUENCE [LARGE SCALE GENOMIC DNA]</scope>
    <source>
        <strain evidence="2 3">CBS 459.81</strain>
    </source>
</reference>
<sequence length="220" mass="25048">MSNNEAHSQDDERDLEDSSDEDDSPDENSEYTASHEPVPNRLISPERLQCENPRIALKFLRGLPQADRRMIKHLRFTPDALTLADWESFEYWDPLRSYVHQEMCLESLTVYVPGELSAKVTIQRKTARVGRKDFDWTALKVLAGGLRQGAFVRLRLLYPVVYDSIASVEALEAVRHVSRPRTGHEEGETPVIVAKLAGNEPGEVGTIIIFERTESELRPY</sequence>
<protein>
    <submittedName>
        <fullName evidence="2">Uncharacterized protein</fullName>
    </submittedName>
</protein>
<gene>
    <name evidence="2" type="ORF">K432DRAFT_401683</name>
</gene>
<feature type="region of interest" description="Disordered" evidence="1">
    <location>
        <begin position="1"/>
        <end position="43"/>
    </location>
</feature>
<organism evidence="2 3">
    <name type="scientific">Lepidopterella palustris CBS 459.81</name>
    <dbReference type="NCBI Taxonomy" id="1314670"/>
    <lineage>
        <taxon>Eukaryota</taxon>
        <taxon>Fungi</taxon>
        <taxon>Dikarya</taxon>
        <taxon>Ascomycota</taxon>
        <taxon>Pezizomycotina</taxon>
        <taxon>Dothideomycetes</taxon>
        <taxon>Pleosporomycetidae</taxon>
        <taxon>Mytilinidiales</taxon>
        <taxon>Argynnaceae</taxon>
        <taxon>Lepidopterella</taxon>
    </lineage>
</organism>